<dbReference type="AlphaFoldDB" id="A0A367WUV5"/>
<dbReference type="EMBL" id="JPWI01000010">
    <property type="protein sequence ID" value="RCK44232.1"/>
    <property type="molecule type" value="Genomic_DNA"/>
</dbReference>
<dbReference type="RefSeq" id="WP_114099037.1">
    <property type="nucleotide sequence ID" value="NZ_JPWI01000010.1"/>
</dbReference>
<gene>
    <name evidence="2" type="ORF">TH30_15390</name>
</gene>
<organism evidence="2 3">
    <name type="scientific">Thalassospira profundimaris</name>
    <dbReference type="NCBI Taxonomy" id="502049"/>
    <lineage>
        <taxon>Bacteria</taxon>
        <taxon>Pseudomonadati</taxon>
        <taxon>Pseudomonadota</taxon>
        <taxon>Alphaproteobacteria</taxon>
        <taxon>Rhodospirillales</taxon>
        <taxon>Thalassospiraceae</taxon>
        <taxon>Thalassospira</taxon>
    </lineage>
</organism>
<dbReference type="Gene3D" id="1.20.120.20">
    <property type="entry name" value="Apolipoprotein"/>
    <property type="match status" value="1"/>
</dbReference>
<feature type="chain" id="PRO_5016620850" evidence="1">
    <location>
        <begin position="25"/>
        <end position="155"/>
    </location>
</feature>
<accession>A0A367WUV5</accession>
<protein>
    <submittedName>
        <fullName evidence="2">Uncharacterized protein</fullName>
    </submittedName>
</protein>
<proteinExistence type="predicted"/>
<name>A0A367WUV5_9PROT</name>
<keyword evidence="1" id="KW-0732">Signal</keyword>
<feature type="signal peptide" evidence="1">
    <location>
        <begin position="1"/>
        <end position="24"/>
    </location>
</feature>
<dbReference type="OrthoDB" id="7356376at2"/>
<sequence length="155" mass="16342">MLSKNMLMIGTVLMSVGVAAPAYAGSSSATDTSGTMATDDAMKSDANKLGDKVAAQYEKAKDFTFEQKEDFLAWVGEKSDQLGDQYDDVSARVKSDSEEAVDELAEAWDSASDELSDAMASAKDASADTWEDVKKDTLNALESAQKAISGSGSAE</sequence>
<comment type="caution">
    <text evidence="2">The sequence shown here is derived from an EMBL/GenBank/DDBJ whole genome shotgun (WGS) entry which is preliminary data.</text>
</comment>
<dbReference type="Proteomes" id="UP000252255">
    <property type="component" value="Unassembled WGS sequence"/>
</dbReference>
<evidence type="ECO:0000313" key="3">
    <source>
        <dbReference type="Proteomes" id="UP000252255"/>
    </source>
</evidence>
<evidence type="ECO:0000313" key="2">
    <source>
        <dbReference type="EMBL" id="RCK44232.1"/>
    </source>
</evidence>
<reference evidence="2 3" key="1">
    <citation type="submission" date="2014-07" db="EMBL/GenBank/DDBJ databases">
        <title>Draft genome sequence of Thalassospira profundimaris PR54-5.</title>
        <authorList>
            <person name="Lai Q."/>
            <person name="Shao Z."/>
        </authorList>
    </citation>
    <scope>NUCLEOTIDE SEQUENCE [LARGE SCALE GENOMIC DNA]</scope>
    <source>
        <strain evidence="2 3">PR54-5</strain>
    </source>
</reference>
<evidence type="ECO:0000256" key="1">
    <source>
        <dbReference type="SAM" id="SignalP"/>
    </source>
</evidence>